<evidence type="ECO:0000313" key="3">
    <source>
        <dbReference type="Proteomes" id="UP000469949"/>
    </source>
</evidence>
<comment type="caution">
    <text evidence="2">The sequence shown here is derived from an EMBL/GenBank/DDBJ whole genome shotgun (WGS) entry which is preliminary data.</text>
</comment>
<accession>A0A833J1M1</accession>
<reference evidence="2 3" key="1">
    <citation type="submission" date="2019-10" db="EMBL/GenBank/DDBJ databases">
        <title>Draft Genome Sequence of the Caffeine Degrading Methylotroph Methylorubrum populi PINKEL.</title>
        <authorList>
            <person name="Dawson S.C."/>
            <person name="Zhang X."/>
            <person name="Wright M.E."/>
            <person name="Sharma G."/>
            <person name="Langner J.T."/>
            <person name="Ditty J.L."/>
            <person name="Subuyuj G.A."/>
        </authorList>
    </citation>
    <scope>NUCLEOTIDE SEQUENCE [LARGE SCALE GENOMIC DNA]</scope>
    <source>
        <strain evidence="2 3">Pinkel</strain>
    </source>
</reference>
<evidence type="ECO:0000256" key="1">
    <source>
        <dbReference type="SAM" id="Phobius"/>
    </source>
</evidence>
<feature type="transmembrane region" description="Helical" evidence="1">
    <location>
        <begin position="158"/>
        <end position="177"/>
    </location>
</feature>
<proteinExistence type="predicted"/>
<protein>
    <submittedName>
        <fullName evidence="2">Uncharacterized protein</fullName>
    </submittedName>
</protein>
<dbReference type="AlphaFoldDB" id="A0A833J1M1"/>
<dbReference type="EMBL" id="WEKV01000018">
    <property type="protein sequence ID" value="KAB7782890.1"/>
    <property type="molecule type" value="Genomic_DNA"/>
</dbReference>
<dbReference type="Proteomes" id="UP000469949">
    <property type="component" value="Unassembled WGS sequence"/>
</dbReference>
<organism evidence="2 3">
    <name type="scientific">Methylorubrum populi</name>
    <dbReference type="NCBI Taxonomy" id="223967"/>
    <lineage>
        <taxon>Bacteria</taxon>
        <taxon>Pseudomonadati</taxon>
        <taxon>Pseudomonadota</taxon>
        <taxon>Alphaproteobacteria</taxon>
        <taxon>Hyphomicrobiales</taxon>
        <taxon>Methylobacteriaceae</taxon>
        <taxon>Methylorubrum</taxon>
    </lineage>
</organism>
<evidence type="ECO:0000313" key="2">
    <source>
        <dbReference type="EMBL" id="KAB7782890.1"/>
    </source>
</evidence>
<gene>
    <name evidence="2" type="ORF">F8B43_4184</name>
</gene>
<keyword evidence="1" id="KW-0472">Membrane</keyword>
<sequence length="178" mass="19131">MTHALTIRTDAEIVPYHADPIFAAIDRHSEAWSVFQVAPEGKASVDADAETFDALHDLLATPCATRAGMLCLIRHLRWFLDNEAPNADAYEIVGGPNAWTIAQVREADLSRCLGVERIERLPIALPSGRLIGPVIDLRPVVVSTPVRFARLLSRAGDVVAALVLVVGGCGLTGLATLF</sequence>
<keyword evidence="1" id="KW-1133">Transmembrane helix</keyword>
<dbReference type="RefSeq" id="WP_152278245.1">
    <property type="nucleotide sequence ID" value="NZ_WEKV01000018.1"/>
</dbReference>
<name>A0A833J1M1_9HYPH</name>
<keyword evidence="1" id="KW-0812">Transmembrane</keyword>